<feature type="non-terminal residue" evidence="2">
    <location>
        <position position="1"/>
    </location>
</feature>
<evidence type="ECO:0000313" key="3">
    <source>
        <dbReference type="Proteomes" id="UP000469558"/>
    </source>
</evidence>
<dbReference type="PANTHER" id="PTHR11695">
    <property type="entry name" value="ALCOHOL DEHYDROGENASE RELATED"/>
    <property type="match status" value="1"/>
</dbReference>
<dbReference type="Gene3D" id="3.90.180.10">
    <property type="entry name" value="Medium-chain alcohol dehydrogenases, catalytic domain"/>
    <property type="match status" value="1"/>
</dbReference>
<dbReference type="OrthoDB" id="201656at2759"/>
<dbReference type="Proteomes" id="UP000469558">
    <property type="component" value="Unassembled WGS sequence"/>
</dbReference>
<protein>
    <submittedName>
        <fullName evidence="2">Uncharacterized protein</fullName>
    </submittedName>
</protein>
<name>A0A8T9CB20_9HELO</name>
<dbReference type="SUPFAM" id="SSF50129">
    <property type="entry name" value="GroES-like"/>
    <property type="match status" value="1"/>
</dbReference>
<evidence type="ECO:0000256" key="1">
    <source>
        <dbReference type="SAM" id="MobiDB-lite"/>
    </source>
</evidence>
<sequence>LLEQIECPEINRALRFHSIGGPLEITEKEVHPLPANEAFMKVHAASISPCNIQPLRFGLDGVVARDKAVQGEDYSGAVIAVGSTVAEWEVGDEAFGLLFHVAAFTPLVALTAYAFEKSIFKCQVTGIGSGNNEEFTRKPRSNEVIDYNKQDIAPVPLSNLEASQKYDLLVNSMGGTQLLSSYIGFPPLYFASSVPILLSEYLPIFTSAHRLPPDLHHPKGAYITIVGDKTNVKTLGGPITHFAPHRGSAISKATSSGPDTHASHSRPNIPISTKSCH</sequence>
<dbReference type="InterPro" id="IPR050700">
    <property type="entry name" value="YIM1/Zinc_Alcohol_DH_Fams"/>
</dbReference>
<dbReference type="EMBL" id="QGMK01000337">
    <property type="protein sequence ID" value="TVY82322.1"/>
    <property type="molecule type" value="Genomic_DNA"/>
</dbReference>
<organism evidence="2 3">
    <name type="scientific">Lachnellula suecica</name>
    <dbReference type="NCBI Taxonomy" id="602035"/>
    <lineage>
        <taxon>Eukaryota</taxon>
        <taxon>Fungi</taxon>
        <taxon>Dikarya</taxon>
        <taxon>Ascomycota</taxon>
        <taxon>Pezizomycotina</taxon>
        <taxon>Leotiomycetes</taxon>
        <taxon>Helotiales</taxon>
        <taxon>Lachnaceae</taxon>
        <taxon>Lachnellula</taxon>
    </lineage>
</organism>
<dbReference type="PANTHER" id="PTHR11695:SF294">
    <property type="entry name" value="RETICULON-4-INTERACTING PROTEIN 1, MITOCHONDRIAL"/>
    <property type="match status" value="1"/>
</dbReference>
<gene>
    <name evidence="2" type="ORF">LSUE1_G004088</name>
</gene>
<evidence type="ECO:0000313" key="2">
    <source>
        <dbReference type="EMBL" id="TVY82322.1"/>
    </source>
</evidence>
<dbReference type="InterPro" id="IPR011032">
    <property type="entry name" value="GroES-like_sf"/>
</dbReference>
<keyword evidence="3" id="KW-1185">Reference proteome</keyword>
<comment type="caution">
    <text evidence="2">The sequence shown here is derived from an EMBL/GenBank/DDBJ whole genome shotgun (WGS) entry which is preliminary data.</text>
</comment>
<dbReference type="AlphaFoldDB" id="A0A8T9CB20"/>
<reference evidence="2 3" key="1">
    <citation type="submission" date="2018-05" db="EMBL/GenBank/DDBJ databases">
        <title>Genome sequencing and assembly of the regulated plant pathogen Lachnellula willkommii and related sister species for the development of diagnostic species identification markers.</title>
        <authorList>
            <person name="Giroux E."/>
            <person name="Bilodeau G."/>
        </authorList>
    </citation>
    <scope>NUCLEOTIDE SEQUENCE [LARGE SCALE GENOMIC DNA]</scope>
    <source>
        <strain evidence="2 3">CBS 268.59</strain>
    </source>
</reference>
<proteinExistence type="predicted"/>
<accession>A0A8T9CB20</accession>
<feature type="region of interest" description="Disordered" evidence="1">
    <location>
        <begin position="248"/>
        <end position="277"/>
    </location>
</feature>